<feature type="compositionally biased region" description="Basic and acidic residues" evidence="8">
    <location>
        <begin position="153"/>
        <end position="180"/>
    </location>
</feature>
<accession>A0A1X7PCE8</accession>
<feature type="region of interest" description="Disordered" evidence="8">
    <location>
        <begin position="144"/>
        <end position="180"/>
    </location>
</feature>
<keyword evidence="2 6" id="KW-0677">Repeat</keyword>
<keyword evidence="5 7" id="KW-0143">Chaperone</keyword>
<dbReference type="SUPFAM" id="SSF81923">
    <property type="entry name" value="Double Clp-N motif"/>
    <property type="match status" value="1"/>
</dbReference>
<dbReference type="GO" id="GO:0005737">
    <property type="term" value="C:cytoplasm"/>
    <property type="evidence" value="ECO:0007669"/>
    <property type="project" value="TreeGrafter"/>
</dbReference>
<evidence type="ECO:0000256" key="6">
    <source>
        <dbReference type="PROSITE-ProRule" id="PRU01251"/>
    </source>
</evidence>
<feature type="compositionally biased region" description="Basic residues" evidence="8">
    <location>
        <begin position="782"/>
        <end position="791"/>
    </location>
</feature>
<dbReference type="OrthoDB" id="9803641at2"/>
<dbReference type="Pfam" id="PF02861">
    <property type="entry name" value="Clp_N"/>
    <property type="match status" value="1"/>
</dbReference>
<dbReference type="SMART" id="SM01086">
    <property type="entry name" value="ClpB_D2-small"/>
    <property type="match status" value="1"/>
</dbReference>
<dbReference type="InterPro" id="IPR018368">
    <property type="entry name" value="ClpA/B_CS1"/>
</dbReference>
<dbReference type="Proteomes" id="UP000193083">
    <property type="component" value="Unassembled WGS sequence"/>
</dbReference>
<dbReference type="FunFam" id="3.40.50.300:FF:000025">
    <property type="entry name" value="ATP-dependent Clp protease subunit"/>
    <property type="match status" value="1"/>
</dbReference>
<dbReference type="InterPro" id="IPR036628">
    <property type="entry name" value="Clp_N_dom_sf"/>
</dbReference>
<dbReference type="InterPro" id="IPR003959">
    <property type="entry name" value="ATPase_AAA_core"/>
</dbReference>
<dbReference type="Pfam" id="PF07724">
    <property type="entry name" value="AAA_2"/>
    <property type="match status" value="1"/>
</dbReference>
<dbReference type="CDD" id="cd00009">
    <property type="entry name" value="AAA"/>
    <property type="match status" value="1"/>
</dbReference>
<evidence type="ECO:0000256" key="5">
    <source>
        <dbReference type="ARBA" id="ARBA00023186"/>
    </source>
</evidence>
<dbReference type="AlphaFoldDB" id="A0A1X7PCE8"/>
<dbReference type="NCBIfam" id="TIGR02639">
    <property type="entry name" value="ClpA"/>
    <property type="match status" value="1"/>
</dbReference>
<dbReference type="SUPFAM" id="SSF52540">
    <property type="entry name" value="P-loop containing nucleoside triphosphate hydrolases"/>
    <property type="match status" value="2"/>
</dbReference>
<dbReference type="Pfam" id="PF10431">
    <property type="entry name" value="ClpB_D2-small"/>
    <property type="match status" value="1"/>
</dbReference>
<keyword evidence="3 7" id="KW-0547">Nucleotide-binding</keyword>
<feature type="region of interest" description="Disordered" evidence="8">
    <location>
        <begin position="767"/>
        <end position="821"/>
    </location>
</feature>
<dbReference type="InterPro" id="IPR027417">
    <property type="entry name" value="P-loop_NTPase"/>
</dbReference>
<dbReference type="InterPro" id="IPR041546">
    <property type="entry name" value="ClpA/ClpB_AAA_lid"/>
</dbReference>
<evidence type="ECO:0000256" key="4">
    <source>
        <dbReference type="ARBA" id="ARBA00022840"/>
    </source>
</evidence>
<keyword evidence="4 7" id="KW-0067">ATP-binding</keyword>
<feature type="compositionally biased region" description="Low complexity" evidence="8">
    <location>
        <begin position="792"/>
        <end position="806"/>
    </location>
</feature>
<dbReference type="Gene3D" id="1.10.8.60">
    <property type="match status" value="2"/>
</dbReference>
<feature type="compositionally biased region" description="Basic and acidic residues" evidence="8">
    <location>
        <begin position="767"/>
        <end position="779"/>
    </location>
</feature>
<comment type="similarity">
    <text evidence="1 7">Belongs to the ClpA/ClpB family.</text>
</comment>
<dbReference type="InterPro" id="IPR050130">
    <property type="entry name" value="ClpA_ClpB"/>
</dbReference>
<dbReference type="PROSITE" id="PS51903">
    <property type="entry name" value="CLP_R"/>
    <property type="match status" value="1"/>
</dbReference>
<evidence type="ECO:0000313" key="11">
    <source>
        <dbReference type="Proteomes" id="UP000193083"/>
    </source>
</evidence>
<dbReference type="Pfam" id="PF17871">
    <property type="entry name" value="AAA_lid_9"/>
    <property type="match status" value="1"/>
</dbReference>
<protein>
    <submittedName>
        <fullName evidence="10">ATP-dependent Clp protease ATP-binding subunit ClpA</fullName>
    </submittedName>
</protein>
<dbReference type="PANTHER" id="PTHR11638:SF111">
    <property type="entry name" value="ATP-DEPENDENT CLP PROTEASE ATP-BINDING SUBUNIT CLPA"/>
    <property type="match status" value="1"/>
</dbReference>
<gene>
    <name evidence="10" type="ORF">SAMN02982922_3774</name>
</gene>
<evidence type="ECO:0000256" key="8">
    <source>
        <dbReference type="SAM" id="MobiDB-lite"/>
    </source>
</evidence>
<dbReference type="GO" id="GO:0043335">
    <property type="term" value="P:protein unfolding"/>
    <property type="evidence" value="ECO:0007669"/>
    <property type="project" value="InterPro"/>
</dbReference>
<proteinExistence type="inferred from homology"/>
<evidence type="ECO:0000256" key="3">
    <source>
        <dbReference type="ARBA" id="ARBA00022741"/>
    </source>
</evidence>
<dbReference type="EMBL" id="FXBL01000004">
    <property type="protein sequence ID" value="SMH48738.1"/>
    <property type="molecule type" value="Genomic_DNA"/>
</dbReference>
<evidence type="ECO:0000256" key="7">
    <source>
        <dbReference type="RuleBase" id="RU004432"/>
    </source>
</evidence>
<keyword evidence="10" id="KW-0645">Protease</keyword>
<dbReference type="InterPro" id="IPR003593">
    <property type="entry name" value="AAA+_ATPase"/>
</dbReference>
<dbReference type="SMART" id="SM00382">
    <property type="entry name" value="AAA"/>
    <property type="match status" value="2"/>
</dbReference>
<reference evidence="10 11" key="1">
    <citation type="submission" date="2017-04" db="EMBL/GenBank/DDBJ databases">
        <authorList>
            <person name="Afonso C.L."/>
            <person name="Miller P.J."/>
            <person name="Scott M.A."/>
            <person name="Spackman E."/>
            <person name="Goraichik I."/>
            <person name="Dimitrov K.M."/>
            <person name="Suarez D.L."/>
            <person name="Swayne D.E."/>
        </authorList>
    </citation>
    <scope>NUCLEOTIDE SEQUENCE [LARGE SCALE GENOMIC DNA]</scope>
    <source>
        <strain evidence="10 11">B5P</strain>
    </source>
</reference>
<dbReference type="InterPro" id="IPR004176">
    <property type="entry name" value="Clp_R_N"/>
</dbReference>
<feature type="domain" description="Clp R" evidence="9">
    <location>
        <begin position="1"/>
        <end position="148"/>
    </location>
</feature>
<dbReference type="Gene3D" id="1.10.1780.10">
    <property type="entry name" value="Clp, N-terminal domain"/>
    <property type="match status" value="1"/>
</dbReference>
<evidence type="ECO:0000256" key="1">
    <source>
        <dbReference type="ARBA" id="ARBA00008675"/>
    </source>
</evidence>
<dbReference type="GO" id="GO:0005524">
    <property type="term" value="F:ATP binding"/>
    <property type="evidence" value="ECO:0007669"/>
    <property type="project" value="UniProtKB-KW"/>
</dbReference>
<dbReference type="InterPro" id="IPR019489">
    <property type="entry name" value="Clp_ATPase_C"/>
</dbReference>
<dbReference type="RefSeq" id="WP_085465554.1">
    <property type="nucleotide sequence ID" value="NZ_FXBL01000004.1"/>
</dbReference>
<dbReference type="InterPro" id="IPR013461">
    <property type="entry name" value="ClpA"/>
</dbReference>
<organism evidence="10 11">
    <name type="scientific">Mesorhizobium australicum</name>
    <dbReference type="NCBI Taxonomy" id="536018"/>
    <lineage>
        <taxon>Bacteria</taxon>
        <taxon>Pseudomonadati</taxon>
        <taxon>Pseudomonadota</taxon>
        <taxon>Alphaproteobacteria</taxon>
        <taxon>Hyphomicrobiales</taxon>
        <taxon>Phyllobacteriaceae</taxon>
        <taxon>Mesorhizobium</taxon>
    </lineage>
</organism>
<keyword evidence="10" id="KW-0378">Hydrolase</keyword>
<dbReference type="PROSITE" id="PS00870">
    <property type="entry name" value="CLPAB_1"/>
    <property type="match status" value="1"/>
</dbReference>
<dbReference type="PROSITE" id="PS00871">
    <property type="entry name" value="CLPAB_2"/>
    <property type="match status" value="1"/>
</dbReference>
<dbReference type="GO" id="GO:0016887">
    <property type="term" value="F:ATP hydrolysis activity"/>
    <property type="evidence" value="ECO:0007669"/>
    <property type="project" value="InterPro"/>
</dbReference>
<dbReference type="Pfam" id="PF00004">
    <property type="entry name" value="AAA"/>
    <property type="match status" value="1"/>
</dbReference>
<dbReference type="CDD" id="cd19499">
    <property type="entry name" value="RecA-like_ClpB_Hsp104-like"/>
    <property type="match status" value="1"/>
</dbReference>
<dbReference type="Gene3D" id="3.40.50.300">
    <property type="entry name" value="P-loop containing nucleotide triphosphate hydrolases"/>
    <property type="match status" value="2"/>
</dbReference>
<dbReference type="GO" id="GO:0008233">
    <property type="term" value="F:peptidase activity"/>
    <property type="evidence" value="ECO:0007669"/>
    <property type="project" value="UniProtKB-KW"/>
</dbReference>
<name>A0A1X7PCE8_9HYPH</name>
<dbReference type="GO" id="GO:0006508">
    <property type="term" value="P:proteolysis"/>
    <property type="evidence" value="ECO:0007669"/>
    <property type="project" value="UniProtKB-KW"/>
</dbReference>
<keyword evidence="11" id="KW-1185">Reference proteome</keyword>
<dbReference type="PANTHER" id="PTHR11638">
    <property type="entry name" value="ATP-DEPENDENT CLP PROTEASE"/>
    <property type="match status" value="1"/>
</dbReference>
<sequence>MPAFSQSLERALHQALTFANERHHEYATLEHLLLALIDDTDAAAVMRACNVDLDELRKTVVGYVDKELDNLITGYDEDSKPTAGFQRVIQRAVIHVQSSGREEVSGANVLVAIFAERESHAAYFLQEQQMTRYDAVNYISHGIAKRPGASESRTPRGAEEDQANERNGEQQDENGKGKKQQDALSAYCVNLNQKAKVGKIDPLIGRMNEINRTIQILCRRSKNNPLYVGDPGVGKTAIAEGLAKRIVEGDVPGVLLNATIFALDMGTLLAGTRYRGDFEERLKQVVKELEEYPGAILFIDEIHTVIGAGATSGGAMDASNLLKPALSSGSIRCIGSTTYKEFRQFFEKDRALVRRFQKIDVNEPSLEDAIEIMKGLKPYYEDFHKVKYTSEAIKAAVELSARYISDRKLPDKAIDVIDETGASQMLLPEGKRKKTITIKEIEHTIATMARIPPKTVSADDEKVLANLEEELKRVVYGQETAITALASSIKLARAGLREPEKPIGSYLFSGPTGVGKTEVAKQLAASLGVELLRFDMSEYMERHTVSRLIGAPPGYVGFDQGGLLTDGVDQHPHCVLLLDEIEKAHPDLFNILLQVMDHGKLTDHNGKKIDFRNVILIMTTNAGASDAQRAAIGFGSTKREGDDVEAINKLFTPEFRNRLDAIIPFGSLPVPVIHQVVQKFVMQLEAQLADRGVTFDLAPEAIAWLADKGYDERMGARPLGRVIQEHIKKPLADEVLFGKLRKGGTVRITVDGSGLDSKLKLEAVADEVPVKPKKEEPAPKKAAAKKAKAKPAAKAAAPKAKAAAKPQDPPKRSMVPQLPRK</sequence>
<dbReference type="GO" id="GO:0034605">
    <property type="term" value="P:cellular response to heat"/>
    <property type="evidence" value="ECO:0007669"/>
    <property type="project" value="TreeGrafter"/>
</dbReference>
<dbReference type="InterPro" id="IPR028299">
    <property type="entry name" value="ClpA/B_CS2"/>
</dbReference>
<dbReference type="PRINTS" id="PR00300">
    <property type="entry name" value="CLPPROTEASEA"/>
</dbReference>
<dbReference type="InterPro" id="IPR001270">
    <property type="entry name" value="ClpA/B"/>
</dbReference>
<evidence type="ECO:0000256" key="2">
    <source>
        <dbReference type="ARBA" id="ARBA00022737"/>
    </source>
</evidence>
<evidence type="ECO:0000259" key="9">
    <source>
        <dbReference type="PROSITE" id="PS51903"/>
    </source>
</evidence>
<evidence type="ECO:0000313" key="10">
    <source>
        <dbReference type="EMBL" id="SMH48738.1"/>
    </source>
</evidence>